<accession>M5GAV3</accession>
<dbReference type="OrthoDB" id="3257409at2759"/>
<dbReference type="GeneID" id="63689724"/>
<dbReference type="OMA" id="YETEDIC"/>
<evidence type="ECO:0000313" key="2">
    <source>
        <dbReference type="Proteomes" id="UP000030653"/>
    </source>
</evidence>
<proteinExistence type="predicted"/>
<feature type="non-terminal residue" evidence="1">
    <location>
        <position position="1"/>
    </location>
</feature>
<sequence>ISGMKPITYDCCINSCVAYIGALTKLRCCPHCSEPRFKTNGKPAQPYHYLPIIPQLQAQYANVERQNPHSLKRTDIFQGRTYCELCKCYISVNRKTLKMKYFDTPQDIALGLSTDGFAPFKGPRTTAWPTILINYNLPLQDRTHIKSLL</sequence>
<dbReference type="RefSeq" id="XP_040632404.1">
    <property type="nucleotide sequence ID" value="XM_040774662.1"/>
</dbReference>
<dbReference type="STRING" id="1858805.M5GAV3"/>
<dbReference type="EMBL" id="JH795856">
    <property type="protein sequence ID" value="EJU05510.1"/>
    <property type="molecule type" value="Genomic_DNA"/>
</dbReference>
<keyword evidence="2" id="KW-1185">Reference proteome</keyword>
<dbReference type="Proteomes" id="UP000030653">
    <property type="component" value="Unassembled WGS sequence"/>
</dbReference>
<reference evidence="1 2" key="1">
    <citation type="journal article" date="2012" name="Science">
        <title>The Paleozoic origin of enzymatic lignin decomposition reconstructed from 31 fungal genomes.</title>
        <authorList>
            <person name="Floudas D."/>
            <person name="Binder M."/>
            <person name="Riley R."/>
            <person name="Barry K."/>
            <person name="Blanchette R.A."/>
            <person name="Henrissat B."/>
            <person name="Martinez A.T."/>
            <person name="Otillar R."/>
            <person name="Spatafora J.W."/>
            <person name="Yadav J.S."/>
            <person name="Aerts A."/>
            <person name="Benoit I."/>
            <person name="Boyd A."/>
            <person name="Carlson A."/>
            <person name="Copeland A."/>
            <person name="Coutinho P.M."/>
            <person name="de Vries R.P."/>
            <person name="Ferreira P."/>
            <person name="Findley K."/>
            <person name="Foster B."/>
            <person name="Gaskell J."/>
            <person name="Glotzer D."/>
            <person name="Gorecki P."/>
            <person name="Heitman J."/>
            <person name="Hesse C."/>
            <person name="Hori C."/>
            <person name="Igarashi K."/>
            <person name="Jurgens J.A."/>
            <person name="Kallen N."/>
            <person name="Kersten P."/>
            <person name="Kohler A."/>
            <person name="Kuees U."/>
            <person name="Kumar T.K.A."/>
            <person name="Kuo A."/>
            <person name="LaButti K."/>
            <person name="Larrondo L.F."/>
            <person name="Lindquist E."/>
            <person name="Ling A."/>
            <person name="Lombard V."/>
            <person name="Lucas S."/>
            <person name="Lundell T."/>
            <person name="Martin R."/>
            <person name="McLaughlin D.J."/>
            <person name="Morgenstern I."/>
            <person name="Morin E."/>
            <person name="Murat C."/>
            <person name="Nagy L.G."/>
            <person name="Nolan M."/>
            <person name="Ohm R.A."/>
            <person name="Patyshakuliyeva A."/>
            <person name="Rokas A."/>
            <person name="Ruiz-Duenas F.J."/>
            <person name="Sabat G."/>
            <person name="Salamov A."/>
            <person name="Samejima M."/>
            <person name="Schmutz J."/>
            <person name="Slot J.C."/>
            <person name="St John F."/>
            <person name="Stenlid J."/>
            <person name="Sun H."/>
            <person name="Sun S."/>
            <person name="Syed K."/>
            <person name="Tsang A."/>
            <person name="Wiebenga A."/>
            <person name="Young D."/>
            <person name="Pisabarro A."/>
            <person name="Eastwood D.C."/>
            <person name="Martin F."/>
            <person name="Cullen D."/>
            <person name="Grigoriev I.V."/>
            <person name="Hibbett D.S."/>
        </authorList>
    </citation>
    <scope>NUCLEOTIDE SEQUENCE [LARGE SCALE GENOMIC DNA]</scope>
    <source>
        <strain evidence="1 2">DJM-731 SS1</strain>
    </source>
</reference>
<dbReference type="AlphaFoldDB" id="M5GAV3"/>
<dbReference type="HOGENOM" id="CLU_007337_2_1_1"/>
<protein>
    <submittedName>
        <fullName evidence="1">Uncharacterized protein</fullName>
    </submittedName>
</protein>
<gene>
    <name evidence="1" type="ORF">DACRYDRAFT_45741</name>
</gene>
<evidence type="ECO:0000313" key="1">
    <source>
        <dbReference type="EMBL" id="EJU05510.1"/>
    </source>
</evidence>
<organism evidence="1 2">
    <name type="scientific">Dacryopinax primogenitus (strain DJM 731)</name>
    <name type="common">Brown rot fungus</name>
    <dbReference type="NCBI Taxonomy" id="1858805"/>
    <lineage>
        <taxon>Eukaryota</taxon>
        <taxon>Fungi</taxon>
        <taxon>Dikarya</taxon>
        <taxon>Basidiomycota</taxon>
        <taxon>Agaricomycotina</taxon>
        <taxon>Dacrymycetes</taxon>
        <taxon>Dacrymycetales</taxon>
        <taxon>Dacrymycetaceae</taxon>
        <taxon>Dacryopinax</taxon>
    </lineage>
</organism>
<name>M5GAV3_DACPD</name>